<name>A0A6N2RPR0_9FIRM</name>
<organism evidence="1">
    <name type="scientific">uncultured Anaerotruncus sp</name>
    <dbReference type="NCBI Taxonomy" id="905011"/>
    <lineage>
        <taxon>Bacteria</taxon>
        <taxon>Bacillati</taxon>
        <taxon>Bacillota</taxon>
        <taxon>Clostridia</taxon>
        <taxon>Eubacteriales</taxon>
        <taxon>Oscillospiraceae</taxon>
        <taxon>Anaerotruncus</taxon>
        <taxon>environmental samples</taxon>
    </lineage>
</organism>
<protein>
    <submittedName>
        <fullName evidence="1">Uncharacterized protein</fullName>
    </submittedName>
</protein>
<sequence length="260" mass="30406">MSTENIAHEKRYRDWLAQYDAMFAPENRSPQQDEQFPLTDGYSIRSKAYIYDGDLHLCGSESELLDNEGKVRYAWRNLDTDGEFCSLFRHRNGKHYLIFRTELYGYSVLEVESGQEMHYVPACVHPEEGQKAEEVFIWAGADYDPDTDLLAVIGCIWACPYSTIVLDFSCPLQPQPPEHWLDLRHIVDPDDTRFDDIEFVRWDSDSLLLRGCDTEDDRWKEIAIQIEQIQQSLMEGKSVCHAKRIYGIRKNENDIRRNVL</sequence>
<proteinExistence type="predicted"/>
<reference evidence="1" key="1">
    <citation type="submission" date="2019-11" db="EMBL/GenBank/DDBJ databases">
        <authorList>
            <person name="Feng L."/>
        </authorList>
    </citation>
    <scope>NUCLEOTIDE SEQUENCE</scope>
    <source>
        <strain evidence="1">AundefinedLFYP135</strain>
    </source>
</reference>
<accession>A0A6N2RPR0</accession>
<dbReference type="EMBL" id="CACRSL010000003">
    <property type="protein sequence ID" value="VYS83097.1"/>
    <property type="molecule type" value="Genomic_DNA"/>
</dbReference>
<dbReference type="AlphaFoldDB" id="A0A6N2RPR0"/>
<evidence type="ECO:0000313" key="1">
    <source>
        <dbReference type="EMBL" id="VYS83097.1"/>
    </source>
</evidence>
<gene>
    <name evidence="1" type="ORF">AULFYP135_00547</name>
</gene>